<gene>
    <name evidence="1" type="ORF">X975_10936</name>
</gene>
<proteinExistence type="predicted"/>
<dbReference type="AlphaFoldDB" id="A0A087THI4"/>
<keyword evidence="2" id="KW-1185">Reference proteome</keyword>
<organism evidence="1 2">
    <name type="scientific">Stegodyphus mimosarum</name>
    <name type="common">African social velvet spider</name>
    <dbReference type="NCBI Taxonomy" id="407821"/>
    <lineage>
        <taxon>Eukaryota</taxon>
        <taxon>Metazoa</taxon>
        <taxon>Ecdysozoa</taxon>
        <taxon>Arthropoda</taxon>
        <taxon>Chelicerata</taxon>
        <taxon>Arachnida</taxon>
        <taxon>Araneae</taxon>
        <taxon>Araneomorphae</taxon>
        <taxon>Entelegynae</taxon>
        <taxon>Eresoidea</taxon>
        <taxon>Eresidae</taxon>
        <taxon>Stegodyphus</taxon>
    </lineage>
</organism>
<dbReference type="Proteomes" id="UP000054359">
    <property type="component" value="Unassembled WGS sequence"/>
</dbReference>
<accession>A0A087THI4</accession>
<feature type="non-terminal residue" evidence="1">
    <location>
        <position position="53"/>
    </location>
</feature>
<reference evidence="1 2" key="1">
    <citation type="submission" date="2013-11" db="EMBL/GenBank/DDBJ databases">
        <title>Genome sequencing of Stegodyphus mimosarum.</title>
        <authorList>
            <person name="Bechsgaard J."/>
        </authorList>
    </citation>
    <scope>NUCLEOTIDE SEQUENCE [LARGE SCALE GENOMIC DNA]</scope>
</reference>
<protein>
    <submittedName>
        <fullName evidence="1">Uncharacterized protein</fullName>
    </submittedName>
</protein>
<evidence type="ECO:0000313" key="1">
    <source>
        <dbReference type="EMBL" id="KFM64573.1"/>
    </source>
</evidence>
<sequence>MVLKLTCSKQRQNFLTFPQTSDGKHGLLIPWKMRAIARPVKFWSLFVHIISLI</sequence>
<dbReference type="EMBL" id="KK115251">
    <property type="protein sequence ID" value="KFM64573.1"/>
    <property type="molecule type" value="Genomic_DNA"/>
</dbReference>
<name>A0A087THI4_STEMI</name>
<evidence type="ECO:0000313" key="2">
    <source>
        <dbReference type="Proteomes" id="UP000054359"/>
    </source>
</evidence>